<dbReference type="Pfam" id="PF00137">
    <property type="entry name" value="ATP-synt_C"/>
    <property type="match status" value="2"/>
</dbReference>
<evidence type="ECO:0000259" key="6">
    <source>
        <dbReference type="Pfam" id="PF00137"/>
    </source>
</evidence>
<keyword evidence="4 5" id="KW-0472">Membrane</keyword>
<evidence type="ECO:0000256" key="5">
    <source>
        <dbReference type="SAM" id="Phobius"/>
    </source>
</evidence>
<dbReference type="InterPro" id="IPR035921">
    <property type="entry name" value="F/V-ATP_Csub_sf"/>
</dbReference>
<keyword evidence="3 5" id="KW-1133">Transmembrane helix</keyword>
<dbReference type="GO" id="GO:0033177">
    <property type="term" value="C:proton-transporting two-sector ATPase complex, proton-transporting domain"/>
    <property type="evidence" value="ECO:0007669"/>
    <property type="project" value="InterPro"/>
</dbReference>
<feature type="transmembrane region" description="Helical" evidence="5">
    <location>
        <begin position="128"/>
        <end position="151"/>
    </location>
</feature>
<dbReference type="AlphaFoldDB" id="A0A3A4P052"/>
<dbReference type="SUPFAM" id="SSF81333">
    <property type="entry name" value="F1F0 ATP synthase subunit C"/>
    <property type="match status" value="2"/>
</dbReference>
<feature type="transmembrane region" description="Helical" evidence="5">
    <location>
        <begin position="60"/>
        <end position="77"/>
    </location>
</feature>
<protein>
    <submittedName>
        <fullName evidence="7">V-type ATP synthase subunit K</fullName>
    </submittedName>
</protein>
<dbReference type="CDD" id="cd18179">
    <property type="entry name" value="ATP-synt_Vo_Ao_c_NTPK_rpt1"/>
    <property type="match status" value="1"/>
</dbReference>
<feature type="transmembrane region" description="Helical" evidence="5">
    <location>
        <begin position="89"/>
        <end position="108"/>
    </location>
</feature>
<gene>
    <name evidence="7" type="ORF">C4520_04685</name>
</gene>
<evidence type="ECO:0000256" key="3">
    <source>
        <dbReference type="ARBA" id="ARBA00022989"/>
    </source>
</evidence>
<dbReference type="Proteomes" id="UP000265882">
    <property type="component" value="Unassembled WGS sequence"/>
</dbReference>
<dbReference type="NCBIfam" id="NF005124">
    <property type="entry name" value="PRK06558.1"/>
    <property type="match status" value="1"/>
</dbReference>
<dbReference type="GO" id="GO:0015078">
    <property type="term" value="F:proton transmembrane transporter activity"/>
    <property type="evidence" value="ECO:0007669"/>
    <property type="project" value="InterPro"/>
</dbReference>
<comment type="subcellular location">
    <subcellularLocation>
        <location evidence="1">Membrane</location>
        <topology evidence="1">Multi-pass membrane protein</topology>
    </subcellularLocation>
</comment>
<sequence>MDLTGLTIAFIGAAFAFLMAALGSAVGTGIVGQAGSGVVSEDPAKFVNMLILQALPGTQGFYGFVALMFVINVVLGGENLPTAAQGWQIVLACAPIGIVGFISAIFQGRVCVAGTSQLAKQPGTLAPALVFAIVVETYAVLALVSTLILLLRVQQGLQVS</sequence>
<evidence type="ECO:0000256" key="2">
    <source>
        <dbReference type="ARBA" id="ARBA00022692"/>
    </source>
</evidence>
<feature type="domain" description="V-ATPase proteolipid subunit C-like" evidence="6">
    <location>
        <begin position="92"/>
        <end position="149"/>
    </location>
</feature>
<dbReference type="Gene3D" id="1.20.120.610">
    <property type="entry name" value="lithium bound rotor ring of v- atpase"/>
    <property type="match status" value="1"/>
</dbReference>
<evidence type="ECO:0000256" key="4">
    <source>
        <dbReference type="ARBA" id="ARBA00023136"/>
    </source>
</evidence>
<proteinExistence type="predicted"/>
<comment type="caution">
    <text evidence="7">The sequence shown here is derived from an EMBL/GenBank/DDBJ whole genome shotgun (WGS) entry which is preliminary data.</text>
</comment>
<accession>A0A3A4P052</accession>
<dbReference type="CDD" id="cd18180">
    <property type="entry name" value="ATP-synt_Vo_Ao_c_NTPK_rpt2"/>
    <property type="match status" value="1"/>
</dbReference>
<dbReference type="InterPro" id="IPR002379">
    <property type="entry name" value="ATPase_proteolipid_c-like_dom"/>
</dbReference>
<feature type="domain" description="V-ATPase proteolipid subunit C-like" evidence="6">
    <location>
        <begin position="11"/>
        <end position="68"/>
    </location>
</feature>
<evidence type="ECO:0000256" key="1">
    <source>
        <dbReference type="ARBA" id="ARBA00004141"/>
    </source>
</evidence>
<keyword evidence="2 5" id="KW-0812">Transmembrane</keyword>
<evidence type="ECO:0000313" key="7">
    <source>
        <dbReference type="EMBL" id="RJP24205.1"/>
    </source>
</evidence>
<reference evidence="7 8" key="1">
    <citation type="journal article" date="2017" name="ISME J.">
        <title>Energy and carbon metabolisms in a deep terrestrial subsurface fluid microbial community.</title>
        <authorList>
            <person name="Momper L."/>
            <person name="Jungbluth S.P."/>
            <person name="Lee M.D."/>
            <person name="Amend J.P."/>
        </authorList>
    </citation>
    <scope>NUCLEOTIDE SEQUENCE [LARGE SCALE GENOMIC DNA]</scope>
    <source>
        <strain evidence="7">SURF_5</strain>
    </source>
</reference>
<organism evidence="7 8">
    <name type="scientific">Abyssobacteria bacterium (strain SURF_5)</name>
    <dbReference type="NCBI Taxonomy" id="2093360"/>
    <lineage>
        <taxon>Bacteria</taxon>
        <taxon>Pseudomonadati</taxon>
        <taxon>Candidatus Hydrogenedentota</taxon>
        <taxon>Candidatus Abyssobacteria</taxon>
    </lineage>
</organism>
<evidence type="ECO:0000313" key="8">
    <source>
        <dbReference type="Proteomes" id="UP000265882"/>
    </source>
</evidence>
<name>A0A3A4P052_ABYX5</name>
<dbReference type="EMBL" id="QZKU01000039">
    <property type="protein sequence ID" value="RJP24205.1"/>
    <property type="molecule type" value="Genomic_DNA"/>
</dbReference>